<keyword evidence="1" id="KW-1133">Transmembrane helix</keyword>
<keyword evidence="1" id="KW-0472">Membrane</keyword>
<dbReference type="Pfam" id="PF10990">
    <property type="entry name" value="DUF2809"/>
    <property type="match status" value="1"/>
</dbReference>
<dbReference type="InterPro" id="IPR021257">
    <property type="entry name" value="DUF2809"/>
</dbReference>
<evidence type="ECO:0000256" key="1">
    <source>
        <dbReference type="SAM" id="Phobius"/>
    </source>
</evidence>
<reference evidence="2 3" key="1">
    <citation type="submission" date="2018-06" db="EMBL/GenBank/DDBJ databases">
        <title>Genomic Encyclopedia of Archaeal and Bacterial Type Strains, Phase II (KMG-II): from individual species to whole genera.</title>
        <authorList>
            <person name="Goeker M."/>
        </authorList>
    </citation>
    <scope>NUCLEOTIDE SEQUENCE [LARGE SCALE GENOMIC DNA]</scope>
    <source>
        <strain evidence="2 3">DSM 23857</strain>
    </source>
</reference>
<gene>
    <name evidence="2" type="ORF">LX64_00310</name>
</gene>
<dbReference type="EMBL" id="QLLL01000001">
    <property type="protein sequence ID" value="RAJ10704.1"/>
    <property type="molecule type" value="Genomic_DNA"/>
</dbReference>
<feature type="transmembrane region" description="Helical" evidence="1">
    <location>
        <begin position="60"/>
        <end position="79"/>
    </location>
</feature>
<protein>
    <submittedName>
        <fullName evidence="2">Uncharacterized protein DUF2809</fullName>
    </submittedName>
</protein>
<feature type="transmembrane region" description="Helical" evidence="1">
    <location>
        <begin position="7"/>
        <end position="25"/>
    </location>
</feature>
<keyword evidence="1" id="KW-0812">Transmembrane</keyword>
<keyword evidence="3" id="KW-1185">Reference proteome</keyword>
<name>A0A327R4L3_9BACT</name>
<organism evidence="2 3">
    <name type="scientific">Chitinophaga skermanii</name>
    <dbReference type="NCBI Taxonomy" id="331697"/>
    <lineage>
        <taxon>Bacteria</taxon>
        <taxon>Pseudomonadati</taxon>
        <taxon>Bacteroidota</taxon>
        <taxon>Chitinophagia</taxon>
        <taxon>Chitinophagales</taxon>
        <taxon>Chitinophagaceae</taxon>
        <taxon>Chitinophaga</taxon>
    </lineage>
</organism>
<sequence>MIKFNYKYCIAAIIIFLVEVLIALYVKDEIIRPYGGDFLVVMLVYCALKSIVNLPVKTAAIAVLLFAYCIEFLQYVRIVDVLGIKNRALRIIIGTSFEWGDIVAYTLGVITIVLIEKARAKKFSTL</sequence>
<dbReference type="AlphaFoldDB" id="A0A327R4L3"/>
<evidence type="ECO:0000313" key="2">
    <source>
        <dbReference type="EMBL" id="RAJ10704.1"/>
    </source>
</evidence>
<proteinExistence type="predicted"/>
<accession>A0A327R4L3</accession>
<comment type="caution">
    <text evidence="2">The sequence shown here is derived from an EMBL/GenBank/DDBJ whole genome shotgun (WGS) entry which is preliminary data.</text>
</comment>
<dbReference type="OrthoDB" id="5360192at2"/>
<feature type="transmembrane region" description="Helical" evidence="1">
    <location>
        <begin position="91"/>
        <end position="115"/>
    </location>
</feature>
<dbReference type="RefSeq" id="WP_111595836.1">
    <property type="nucleotide sequence ID" value="NZ_QLLL01000001.1"/>
</dbReference>
<evidence type="ECO:0000313" key="3">
    <source>
        <dbReference type="Proteomes" id="UP000249547"/>
    </source>
</evidence>
<feature type="transmembrane region" description="Helical" evidence="1">
    <location>
        <begin position="31"/>
        <end position="48"/>
    </location>
</feature>
<dbReference type="Proteomes" id="UP000249547">
    <property type="component" value="Unassembled WGS sequence"/>
</dbReference>